<comment type="caution">
    <text evidence="1">The sequence shown here is derived from an EMBL/GenBank/DDBJ whole genome shotgun (WGS) entry which is preliminary data.</text>
</comment>
<evidence type="ECO:0000313" key="1">
    <source>
        <dbReference type="EMBL" id="KAI0094625.1"/>
    </source>
</evidence>
<evidence type="ECO:0000313" key="2">
    <source>
        <dbReference type="Proteomes" id="UP001055072"/>
    </source>
</evidence>
<protein>
    <submittedName>
        <fullName evidence="1">Uncharacterized protein</fullName>
    </submittedName>
</protein>
<sequence>MSSSDRNVLHRRRSHSASSPLTSIRQFTGDKWRRSYKRARPSSICDHIQKDLPYDGLSEGRKDGKRARRDSASLVMSSRAPCILGSGPAPNDVWTSKSSPFSPAHLPHTSDAFSLFPSRCSSTGASYCASQKTPPPASSACSAETPDVLTHLRSTAFWELQRSVAENGEGMVTRMRDWEETHAHPSLKHQECDAPMYGQHNRMRGLSVGSGNSDSFDEDEDEVQIIEAGSSSRNKALFQPILFSHRNTTAGRMDLDDQGSPLVTDGPTPLDDSPCLSSSYASDEDFPGSLALTGSLSSSRASLSFHSDDAMPGPGGHPLSTSSVTLATSPSEKAIAALTLVMANGAGSLSDYEAVRSLEVPHVASLDGPLVGEMWD</sequence>
<accession>A0ACB8UJZ1</accession>
<reference evidence="1" key="1">
    <citation type="journal article" date="2021" name="Environ. Microbiol.">
        <title>Gene family expansions and transcriptome signatures uncover fungal adaptations to wood decay.</title>
        <authorList>
            <person name="Hage H."/>
            <person name="Miyauchi S."/>
            <person name="Viragh M."/>
            <person name="Drula E."/>
            <person name="Min B."/>
            <person name="Chaduli D."/>
            <person name="Navarro D."/>
            <person name="Favel A."/>
            <person name="Norest M."/>
            <person name="Lesage-Meessen L."/>
            <person name="Balint B."/>
            <person name="Merenyi Z."/>
            <person name="de Eugenio L."/>
            <person name="Morin E."/>
            <person name="Martinez A.T."/>
            <person name="Baldrian P."/>
            <person name="Stursova M."/>
            <person name="Martinez M.J."/>
            <person name="Novotny C."/>
            <person name="Magnuson J.K."/>
            <person name="Spatafora J.W."/>
            <person name="Maurice S."/>
            <person name="Pangilinan J."/>
            <person name="Andreopoulos W."/>
            <person name="LaButti K."/>
            <person name="Hundley H."/>
            <person name="Na H."/>
            <person name="Kuo A."/>
            <person name="Barry K."/>
            <person name="Lipzen A."/>
            <person name="Henrissat B."/>
            <person name="Riley R."/>
            <person name="Ahrendt S."/>
            <person name="Nagy L.G."/>
            <person name="Grigoriev I.V."/>
            <person name="Martin F."/>
            <person name="Rosso M.N."/>
        </authorList>
    </citation>
    <scope>NUCLEOTIDE SEQUENCE</scope>
    <source>
        <strain evidence="1">CBS 384.51</strain>
    </source>
</reference>
<organism evidence="1 2">
    <name type="scientific">Irpex rosettiformis</name>
    <dbReference type="NCBI Taxonomy" id="378272"/>
    <lineage>
        <taxon>Eukaryota</taxon>
        <taxon>Fungi</taxon>
        <taxon>Dikarya</taxon>
        <taxon>Basidiomycota</taxon>
        <taxon>Agaricomycotina</taxon>
        <taxon>Agaricomycetes</taxon>
        <taxon>Polyporales</taxon>
        <taxon>Irpicaceae</taxon>
        <taxon>Irpex</taxon>
    </lineage>
</organism>
<dbReference type="Proteomes" id="UP001055072">
    <property type="component" value="Unassembled WGS sequence"/>
</dbReference>
<keyword evidence="2" id="KW-1185">Reference proteome</keyword>
<proteinExistence type="predicted"/>
<name>A0ACB8UJZ1_9APHY</name>
<dbReference type="EMBL" id="MU274900">
    <property type="protein sequence ID" value="KAI0094625.1"/>
    <property type="molecule type" value="Genomic_DNA"/>
</dbReference>
<gene>
    <name evidence="1" type="ORF">BDY19DRAFT_988444</name>
</gene>